<keyword evidence="1" id="KW-0808">Transferase</keyword>
<comment type="caution">
    <text evidence="1">The sequence shown here is derived from an EMBL/GenBank/DDBJ whole genome shotgun (WGS) entry which is preliminary data.</text>
</comment>
<dbReference type="RefSeq" id="WP_188641988.1">
    <property type="nucleotide sequence ID" value="NZ_BMID01000001.1"/>
</dbReference>
<dbReference type="CDD" id="cd03801">
    <property type="entry name" value="GT4_PimA-like"/>
    <property type="match status" value="1"/>
</dbReference>
<organism evidence="1 2">
    <name type="scientific">Blastomonas marina</name>
    <dbReference type="NCBI Taxonomy" id="1867408"/>
    <lineage>
        <taxon>Bacteria</taxon>
        <taxon>Pseudomonadati</taxon>
        <taxon>Pseudomonadota</taxon>
        <taxon>Alphaproteobacteria</taxon>
        <taxon>Sphingomonadales</taxon>
        <taxon>Sphingomonadaceae</taxon>
        <taxon>Blastomonas</taxon>
    </lineage>
</organism>
<gene>
    <name evidence="1" type="ORF">GCM10010923_13640</name>
</gene>
<proteinExistence type="predicted"/>
<dbReference type="Proteomes" id="UP000603317">
    <property type="component" value="Unassembled WGS sequence"/>
</dbReference>
<dbReference type="PANTHER" id="PTHR12526">
    <property type="entry name" value="GLYCOSYLTRANSFERASE"/>
    <property type="match status" value="1"/>
</dbReference>
<protein>
    <submittedName>
        <fullName evidence="1">Glycosyl transferase</fullName>
    </submittedName>
</protein>
<dbReference type="SUPFAM" id="SSF53756">
    <property type="entry name" value="UDP-Glycosyltransferase/glycogen phosphorylase"/>
    <property type="match status" value="1"/>
</dbReference>
<dbReference type="EMBL" id="BMID01000001">
    <property type="protein sequence ID" value="GGA05194.1"/>
    <property type="molecule type" value="Genomic_DNA"/>
</dbReference>
<sequence length="398" mass="43714">MGDILFLAHRIPFPPNRGDKIRSHHVLKALAKLAPVHVGCLAENAADRAQEQELAAVAESHCLADRKGALPLDGFRALATGRPVSEATFGSRKLRRWVQRTLATRQVDAIYVFSGQMTQYLPDRFEGRLVVDFVDVDSAKFEAYAQDGGAMAPIWRREAEKLRALEAEFAARADHALLVTEEEAALFRERLPEGCDADIRVLRNGIDTVLFDPARVKVNPLVGKEIPRLIFTGQMDYPPNVAAAERLAKRIHPLLREEVSVHIVGRDPTPEVRALKSEHVCVWGAVADIRDYLWGADIAVIPLEVARGVQNKVLEAMAMGLPCVLSEGAATGIPAQDGRDFAIARSDEEFAATIDRLAVDLPRGREMGSNARRWVVEHASWESALAALPGLMGREAPA</sequence>
<dbReference type="Pfam" id="PF13692">
    <property type="entry name" value="Glyco_trans_1_4"/>
    <property type="match status" value="1"/>
</dbReference>
<evidence type="ECO:0000313" key="2">
    <source>
        <dbReference type="Proteomes" id="UP000603317"/>
    </source>
</evidence>
<dbReference type="PANTHER" id="PTHR12526:SF600">
    <property type="entry name" value="GLYCOSYL TRANSFERASE GROUP 1"/>
    <property type="match status" value="1"/>
</dbReference>
<evidence type="ECO:0000313" key="1">
    <source>
        <dbReference type="EMBL" id="GGA05194.1"/>
    </source>
</evidence>
<accession>A0ABQ1FB57</accession>
<dbReference type="NCBIfam" id="TIGR03087">
    <property type="entry name" value="stp1"/>
    <property type="match status" value="1"/>
</dbReference>
<dbReference type="InterPro" id="IPR017521">
    <property type="entry name" value="Sugar_tfrase_PEP-CTERM_Stp1"/>
</dbReference>
<name>A0ABQ1FB57_9SPHN</name>
<reference evidence="2" key="1">
    <citation type="journal article" date="2019" name="Int. J. Syst. Evol. Microbiol.">
        <title>The Global Catalogue of Microorganisms (GCM) 10K type strain sequencing project: providing services to taxonomists for standard genome sequencing and annotation.</title>
        <authorList>
            <consortium name="The Broad Institute Genomics Platform"/>
            <consortium name="The Broad Institute Genome Sequencing Center for Infectious Disease"/>
            <person name="Wu L."/>
            <person name="Ma J."/>
        </authorList>
    </citation>
    <scope>NUCLEOTIDE SEQUENCE [LARGE SCALE GENOMIC DNA]</scope>
    <source>
        <strain evidence="2">CGMCC 1.15297</strain>
    </source>
</reference>
<dbReference type="GO" id="GO:0016740">
    <property type="term" value="F:transferase activity"/>
    <property type="evidence" value="ECO:0007669"/>
    <property type="project" value="UniProtKB-KW"/>
</dbReference>
<dbReference type="Gene3D" id="3.40.50.2000">
    <property type="entry name" value="Glycogen Phosphorylase B"/>
    <property type="match status" value="2"/>
</dbReference>
<keyword evidence="2" id="KW-1185">Reference proteome</keyword>